<dbReference type="Proteomes" id="UP000179258">
    <property type="component" value="Unassembled WGS sequence"/>
</dbReference>
<accession>A0A1G2R7R1</accession>
<dbReference type="AlphaFoldDB" id="A0A1G2R7R1"/>
<organism evidence="3 4">
    <name type="scientific">Candidatus Wildermuthbacteria bacterium RIFCSPHIGHO2_02_FULL_47_17</name>
    <dbReference type="NCBI Taxonomy" id="1802452"/>
    <lineage>
        <taxon>Bacteria</taxon>
        <taxon>Candidatus Wildermuthiibacteriota</taxon>
    </lineage>
</organism>
<evidence type="ECO:0000313" key="3">
    <source>
        <dbReference type="EMBL" id="OHA68409.1"/>
    </source>
</evidence>
<feature type="coiled-coil region" evidence="1">
    <location>
        <begin position="1"/>
        <end position="28"/>
    </location>
</feature>
<keyword evidence="1" id="KW-0175">Coiled coil</keyword>
<gene>
    <name evidence="3" type="ORF">A3D59_04560</name>
</gene>
<sequence length="179" mass="20262">MQKEEYELKQRQKEAERQKEAKAHALKKMGKRTAILLILFLVILAGAIYIRKTASRVAVRENEQLSTSGIHWHPHLSIKIKGQEQEIPAGIGLGATESPIHTHEADGIIHLEFAGRVTENDARLGKFFAVWGKRFDGECIFDNCSGQDGQLKMFVNGQPSDRFADYIMRDGDQIEIIFE</sequence>
<keyword evidence="2" id="KW-1133">Transmembrane helix</keyword>
<reference evidence="3 4" key="1">
    <citation type="journal article" date="2016" name="Nat. Commun.">
        <title>Thousands of microbial genomes shed light on interconnected biogeochemical processes in an aquifer system.</title>
        <authorList>
            <person name="Anantharaman K."/>
            <person name="Brown C.T."/>
            <person name="Hug L.A."/>
            <person name="Sharon I."/>
            <person name="Castelle C.J."/>
            <person name="Probst A.J."/>
            <person name="Thomas B.C."/>
            <person name="Singh A."/>
            <person name="Wilkins M.J."/>
            <person name="Karaoz U."/>
            <person name="Brodie E.L."/>
            <person name="Williams K.H."/>
            <person name="Hubbard S.S."/>
            <person name="Banfield J.F."/>
        </authorList>
    </citation>
    <scope>NUCLEOTIDE SEQUENCE [LARGE SCALE GENOMIC DNA]</scope>
</reference>
<keyword evidence="2" id="KW-0812">Transmembrane</keyword>
<comment type="caution">
    <text evidence="3">The sequence shown here is derived from an EMBL/GenBank/DDBJ whole genome shotgun (WGS) entry which is preliminary data.</text>
</comment>
<protein>
    <recommendedName>
        <fullName evidence="5">DUF4430 domain-containing protein</fullName>
    </recommendedName>
</protein>
<proteinExistence type="predicted"/>
<evidence type="ECO:0000313" key="4">
    <source>
        <dbReference type="Proteomes" id="UP000179258"/>
    </source>
</evidence>
<feature type="transmembrane region" description="Helical" evidence="2">
    <location>
        <begin position="33"/>
        <end position="50"/>
    </location>
</feature>
<dbReference type="EMBL" id="MHTX01000017">
    <property type="protein sequence ID" value="OHA68409.1"/>
    <property type="molecule type" value="Genomic_DNA"/>
</dbReference>
<evidence type="ECO:0008006" key="5">
    <source>
        <dbReference type="Google" id="ProtNLM"/>
    </source>
</evidence>
<keyword evidence="2" id="KW-0472">Membrane</keyword>
<name>A0A1G2R7R1_9BACT</name>
<evidence type="ECO:0000256" key="2">
    <source>
        <dbReference type="SAM" id="Phobius"/>
    </source>
</evidence>
<evidence type="ECO:0000256" key="1">
    <source>
        <dbReference type="SAM" id="Coils"/>
    </source>
</evidence>